<dbReference type="RefSeq" id="WP_131891013.1">
    <property type="nucleotide sequence ID" value="NZ_SMKZ01000002.1"/>
</dbReference>
<evidence type="ECO:0000313" key="1">
    <source>
        <dbReference type="EMBL" id="TDE15107.1"/>
    </source>
</evidence>
<gene>
    <name evidence="1" type="ORF">E1269_03105</name>
</gene>
<dbReference type="OrthoDB" id="3298491at2"/>
<evidence type="ECO:0000313" key="2">
    <source>
        <dbReference type="Proteomes" id="UP000294739"/>
    </source>
</evidence>
<reference evidence="1 2" key="1">
    <citation type="submission" date="2019-03" db="EMBL/GenBank/DDBJ databases">
        <title>Draft genome sequences of novel Actinobacteria.</title>
        <authorList>
            <person name="Sahin N."/>
            <person name="Ay H."/>
            <person name="Saygin H."/>
        </authorList>
    </citation>
    <scope>NUCLEOTIDE SEQUENCE [LARGE SCALE GENOMIC DNA]</scope>
    <source>
        <strain evidence="1 2">5K138</strain>
    </source>
</reference>
<comment type="caution">
    <text evidence="1">The sequence shown here is derived from an EMBL/GenBank/DDBJ whole genome shotgun (WGS) entry which is preliminary data.</text>
</comment>
<dbReference type="InParanoid" id="A0A4R5DNH6"/>
<dbReference type="AlphaFoldDB" id="A0A4R5DNH6"/>
<sequence length="89" mass="10030">MVMSLLCRLGWHKWQRRPSDDGSRYLVAVAAEKKAKSPDDRRLIAARARAFGQPARGALIYRHATKDRDHAIADALEVLAPREGRSHGR</sequence>
<dbReference type="EMBL" id="SMKZ01000002">
    <property type="protein sequence ID" value="TDE15107.1"/>
    <property type="molecule type" value="Genomic_DNA"/>
</dbReference>
<name>A0A4R5DNH6_9ACTN</name>
<organism evidence="1 2">
    <name type="scientific">Jiangella asiatica</name>
    <dbReference type="NCBI Taxonomy" id="2530372"/>
    <lineage>
        <taxon>Bacteria</taxon>
        <taxon>Bacillati</taxon>
        <taxon>Actinomycetota</taxon>
        <taxon>Actinomycetes</taxon>
        <taxon>Jiangellales</taxon>
        <taxon>Jiangellaceae</taxon>
        <taxon>Jiangella</taxon>
    </lineage>
</organism>
<dbReference type="Proteomes" id="UP000294739">
    <property type="component" value="Unassembled WGS sequence"/>
</dbReference>
<accession>A0A4R5DNH6</accession>
<keyword evidence="2" id="KW-1185">Reference proteome</keyword>
<proteinExistence type="predicted"/>
<protein>
    <submittedName>
        <fullName evidence="1">Uncharacterized protein</fullName>
    </submittedName>
</protein>